<dbReference type="SMART" id="SM00421">
    <property type="entry name" value="HTH_LUXR"/>
    <property type="match status" value="1"/>
</dbReference>
<dbReference type="InterPro" id="IPR036693">
    <property type="entry name" value="TF_LuxR_autoind-bd_dom_sf"/>
</dbReference>
<dbReference type="Pfam" id="PF00196">
    <property type="entry name" value="GerE"/>
    <property type="match status" value="1"/>
</dbReference>
<gene>
    <name evidence="5" type="ORF">ZBT109_1607</name>
</gene>
<dbReference type="OrthoDB" id="434992at2"/>
<evidence type="ECO:0000259" key="4">
    <source>
        <dbReference type="PROSITE" id="PS50043"/>
    </source>
</evidence>
<dbReference type="GO" id="GO:0003677">
    <property type="term" value="F:DNA binding"/>
    <property type="evidence" value="ECO:0007669"/>
    <property type="project" value="UniProtKB-KW"/>
</dbReference>
<dbReference type="PROSITE" id="PS50043">
    <property type="entry name" value="HTH_LUXR_2"/>
    <property type="match status" value="1"/>
</dbReference>
<dbReference type="Proteomes" id="UP000267342">
    <property type="component" value="Chromosome"/>
</dbReference>
<keyword evidence="3" id="KW-0804">Transcription</keyword>
<organism evidence="5 6">
    <name type="scientific">Zymobacter palmae</name>
    <dbReference type="NCBI Taxonomy" id="33074"/>
    <lineage>
        <taxon>Bacteria</taxon>
        <taxon>Pseudomonadati</taxon>
        <taxon>Pseudomonadota</taxon>
        <taxon>Gammaproteobacteria</taxon>
        <taxon>Oceanospirillales</taxon>
        <taxon>Halomonadaceae</taxon>
        <taxon>Zymobacter group</taxon>
        <taxon>Zymobacter</taxon>
    </lineage>
</organism>
<protein>
    <submittedName>
        <fullName evidence="5">DNA-binding HTH domain-containing proteins</fullName>
    </submittedName>
</protein>
<dbReference type="GO" id="GO:0006355">
    <property type="term" value="P:regulation of DNA-templated transcription"/>
    <property type="evidence" value="ECO:0007669"/>
    <property type="project" value="InterPro"/>
</dbReference>
<dbReference type="Gene3D" id="3.30.450.80">
    <property type="entry name" value="Transcription factor LuxR-like, autoinducer-binding domain"/>
    <property type="match status" value="1"/>
</dbReference>
<name>A0A348HFG2_9GAMM</name>
<dbReference type="RefSeq" id="WP_051523922.1">
    <property type="nucleotide sequence ID" value="NZ_AP018933.1"/>
</dbReference>
<dbReference type="InterPro" id="IPR000792">
    <property type="entry name" value="Tscrpt_reg_LuxR_C"/>
</dbReference>
<dbReference type="InterPro" id="IPR036388">
    <property type="entry name" value="WH-like_DNA-bd_sf"/>
</dbReference>
<dbReference type="Pfam" id="PF03472">
    <property type="entry name" value="Autoind_bind"/>
    <property type="match status" value="1"/>
</dbReference>
<dbReference type="PANTHER" id="PTHR44688:SF16">
    <property type="entry name" value="DNA-BINDING TRANSCRIPTIONAL ACTIVATOR DEVR_DOSR"/>
    <property type="match status" value="1"/>
</dbReference>
<dbReference type="CDD" id="cd06170">
    <property type="entry name" value="LuxR_C_like"/>
    <property type="match status" value="1"/>
</dbReference>
<dbReference type="InterPro" id="IPR016032">
    <property type="entry name" value="Sig_transdc_resp-reg_C-effctor"/>
</dbReference>
<dbReference type="PRINTS" id="PR00038">
    <property type="entry name" value="HTHLUXR"/>
</dbReference>
<feature type="domain" description="HTH luxR-type" evidence="4">
    <location>
        <begin position="168"/>
        <end position="233"/>
    </location>
</feature>
<dbReference type="PANTHER" id="PTHR44688">
    <property type="entry name" value="DNA-BINDING TRANSCRIPTIONAL ACTIVATOR DEVR_DOSR"/>
    <property type="match status" value="1"/>
</dbReference>
<dbReference type="EMBL" id="AP018933">
    <property type="protein sequence ID" value="BBG30364.1"/>
    <property type="molecule type" value="Genomic_DNA"/>
</dbReference>
<dbReference type="SUPFAM" id="SSF75516">
    <property type="entry name" value="Pheromone-binding domain of LuxR-like quorum-sensing transcription factors"/>
    <property type="match status" value="1"/>
</dbReference>
<dbReference type="InterPro" id="IPR005143">
    <property type="entry name" value="TF_LuxR_autoind-bd_dom"/>
</dbReference>
<dbReference type="SUPFAM" id="SSF46894">
    <property type="entry name" value="C-terminal effector domain of the bipartite response regulators"/>
    <property type="match status" value="1"/>
</dbReference>
<keyword evidence="2 5" id="KW-0238">DNA-binding</keyword>
<keyword evidence="1" id="KW-0805">Transcription regulation</keyword>
<proteinExistence type="predicted"/>
<keyword evidence="6" id="KW-1185">Reference proteome</keyword>
<evidence type="ECO:0000313" key="5">
    <source>
        <dbReference type="EMBL" id="BBG30364.1"/>
    </source>
</evidence>
<evidence type="ECO:0000256" key="1">
    <source>
        <dbReference type="ARBA" id="ARBA00023015"/>
    </source>
</evidence>
<dbReference type="Gene3D" id="1.10.10.10">
    <property type="entry name" value="Winged helix-like DNA-binding domain superfamily/Winged helix DNA-binding domain"/>
    <property type="match status" value="1"/>
</dbReference>
<accession>A0A348HFG2</accession>
<sequence>MNNQWQIDFFTGLDNAVDMQDVLDITQKTIKPFGFDFCGWRSKIPLPLSNNRRFSTLRANEDRVSEQEENGFYDEAPVAKHCALSTEPISWRGTTEDPTFLQAPDLISEYYSSGHYGGWAQSMIESKNVFSMLLVDSVNILDQKDIDHVDLQMQWVATAVLSKMTKFRLKPNVRLSEREKEVLRWSGDGKTAWEISQILNLSQSTVNFHMRSAMYKLDAPNKTNALVKAIYLGLLY</sequence>
<dbReference type="PROSITE" id="PS00622">
    <property type="entry name" value="HTH_LUXR_1"/>
    <property type="match status" value="1"/>
</dbReference>
<evidence type="ECO:0000313" key="6">
    <source>
        <dbReference type="Proteomes" id="UP000267342"/>
    </source>
</evidence>
<dbReference type="KEGG" id="zpl:ZBT109_1607"/>
<reference evidence="5 6" key="1">
    <citation type="submission" date="2018-09" db="EMBL/GenBank/DDBJ databases">
        <title>Zymobacter palmae IAM14233 (=T109) whole genome analysis.</title>
        <authorList>
            <person name="Yanase H."/>
        </authorList>
    </citation>
    <scope>NUCLEOTIDE SEQUENCE [LARGE SCALE GENOMIC DNA]</scope>
    <source>
        <strain evidence="5 6">IAM14233</strain>
    </source>
</reference>
<evidence type="ECO:0000256" key="3">
    <source>
        <dbReference type="ARBA" id="ARBA00023163"/>
    </source>
</evidence>
<dbReference type="AlphaFoldDB" id="A0A348HFG2"/>
<evidence type="ECO:0000256" key="2">
    <source>
        <dbReference type="ARBA" id="ARBA00023125"/>
    </source>
</evidence>